<name>A0A6A5DV31_PERFL</name>
<gene>
    <name evidence="1" type="ORF">PFLUV_G00191490</name>
</gene>
<proteinExistence type="predicted"/>
<keyword evidence="2" id="KW-1185">Reference proteome</keyword>
<protein>
    <submittedName>
        <fullName evidence="1">Uncharacterized protein</fullName>
    </submittedName>
</protein>
<evidence type="ECO:0000313" key="1">
    <source>
        <dbReference type="EMBL" id="KAF1378527.1"/>
    </source>
</evidence>
<sequence length="78" mass="8375">MQEAACVSMCCNVCACVCVCVESNAALEFGRRLTDARNPLLAVGEDTCRLCFTHHRELTGTHTGHTGSLCKGQTDIDV</sequence>
<dbReference type="AlphaFoldDB" id="A0A6A5DV31"/>
<organism evidence="1 2">
    <name type="scientific">Perca fluviatilis</name>
    <name type="common">European perch</name>
    <dbReference type="NCBI Taxonomy" id="8168"/>
    <lineage>
        <taxon>Eukaryota</taxon>
        <taxon>Metazoa</taxon>
        <taxon>Chordata</taxon>
        <taxon>Craniata</taxon>
        <taxon>Vertebrata</taxon>
        <taxon>Euteleostomi</taxon>
        <taxon>Actinopterygii</taxon>
        <taxon>Neopterygii</taxon>
        <taxon>Teleostei</taxon>
        <taxon>Neoteleostei</taxon>
        <taxon>Acanthomorphata</taxon>
        <taxon>Eupercaria</taxon>
        <taxon>Perciformes</taxon>
        <taxon>Percoidei</taxon>
        <taxon>Percidae</taxon>
        <taxon>Percinae</taxon>
        <taxon>Perca</taxon>
    </lineage>
</organism>
<accession>A0A6A5DV31</accession>
<dbReference type="Proteomes" id="UP000465112">
    <property type="component" value="Chromosome 16"/>
</dbReference>
<comment type="caution">
    <text evidence="1">The sequence shown here is derived from an EMBL/GenBank/DDBJ whole genome shotgun (WGS) entry which is preliminary data.</text>
</comment>
<reference evidence="1 2" key="1">
    <citation type="submission" date="2019-06" db="EMBL/GenBank/DDBJ databases">
        <title>A chromosome-scale genome assembly of the European perch, Perca fluviatilis.</title>
        <authorList>
            <person name="Roques C."/>
            <person name="Zahm M."/>
            <person name="Cabau C."/>
            <person name="Klopp C."/>
            <person name="Bouchez O."/>
            <person name="Donnadieu C."/>
            <person name="Kuhl H."/>
            <person name="Gislard M."/>
            <person name="Guendouz S."/>
            <person name="Journot L."/>
            <person name="Haffray P."/>
            <person name="Bestin A."/>
            <person name="Morvezen R."/>
            <person name="Feron R."/>
            <person name="Wen M."/>
            <person name="Jouanno E."/>
            <person name="Herpin A."/>
            <person name="Schartl M."/>
            <person name="Postlethwait J."/>
            <person name="Schaerlinger B."/>
            <person name="Chardard D."/>
            <person name="Lecocq T."/>
            <person name="Poncet C."/>
            <person name="Jaffrelo L."/>
            <person name="Lampietro C."/>
            <person name="Guiguen Y."/>
        </authorList>
    </citation>
    <scope>NUCLEOTIDE SEQUENCE [LARGE SCALE GENOMIC DNA]</scope>
    <source>
        <tissue evidence="1">Blood</tissue>
    </source>
</reference>
<dbReference type="EMBL" id="VHII01000016">
    <property type="protein sequence ID" value="KAF1378527.1"/>
    <property type="molecule type" value="Genomic_DNA"/>
</dbReference>
<evidence type="ECO:0000313" key="2">
    <source>
        <dbReference type="Proteomes" id="UP000465112"/>
    </source>
</evidence>